<gene>
    <name evidence="3" type="primary">Dana\GF13617</name>
    <name evidence="3" type="synonym">dana_GLEANR_13627</name>
    <name evidence="3" type="ORF">GF13617</name>
</gene>
<evidence type="ECO:0000313" key="3">
    <source>
        <dbReference type="EMBL" id="EDV37768.1"/>
    </source>
</evidence>
<keyword evidence="1" id="KW-0175">Coiled coil</keyword>
<feature type="compositionally biased region" description="Basic and acidic residues" evidence="2">
    <location>
        <begin position="645"/>
        <end position="654"/>
    </location>
</feature>
<dbReference type="OrthoDB" id="331765at2759"/>
<feature type="region of interest" description="Disordered" evidence="2">
    <location>
        <begin position="644"/>
        <end position="742"/>
    </location>
</feature>
<proteinExistence type="predicted"/>
<feature type="compositionally biased region" description="Basic residues" evidence="2">
    <location>
        <begin position="694"/>
        <end position="703"/>
    </location>
</feature>
<dbReference type="HOGENOM" id="CLU_021609_0_0_1"/>
<feature type="compositionally biased region" description="Low complexity" evidence="2">
    <location>
        <begin position="664"/>
        <end position="684"/>
    </location>
</feature>
<keyword evidence="4" id="KW-1185">Reference proteome</keyword>
<evidence type="ECO:0000256" key="2">
    <source>
        <dbReference type="SAM" id="MobiDB-lite"/>
    </source>
</evidence>
<evidence type="ECO:0000313" key="4">
    <source>
        <dbReference type="Proteomes" id="UP000007801"/>
    </source>
</evidence>
<dbReference type="Proteomes" id="UP000007801">
    <property type="component" value="Unassembled WGS sequence"/>
</dbReference>
<evidence type="ECO:0000256" key="1">
    <source>
        <dbReference type="SAM" id="Coils"/>
    </source>
</evidence>
<dbReference type="EMBL" id="CH902619">
    <property type="protein sequence ID" value="EDV37768.1"/>
    <property type="molecule type" value="Genomic_DNA"/>
</dbReference>
<dbReference type="GeneID" id="6496455"/>
<sequence>MNNLHCKPKLVGPDGLIVRKRFKLHPVVISAKRYEAIKGRSRQDEKHAQLAAVEEERRYRQYLKDGNDALVSLFTYPNEIGKEKKVVPKKGEAKIVTTKLADERIRKERIMRANKLLNNLKPGPRALQKALLLSEMIHQRQFNEALNAEIAEDARRQEEADEALCPPILVPFGYATEEEEKAREEAKNAAHAQAMREDIARREKLREAERDQRVFEEQVDRAQYKCLQDKEEKAAREKKARKIAFYRKALKDAVEEKAEIAEHERICDAIDDRRNCVYIVANRHLESRYGTHVKQIRQKTMDDRAKLAVRVSAEQEVAKKELQERMARLEDHYAFEVEVDENRRQCERQVLASQRRAYQKVEKEQNVEKMRREAELQRFDIAKRLKNMEANRLFNASQKIKRERAKKQLKDVLFGQRDEFLARRREEMMNLTACNEDPYLEDDKLFYEQAVEAMESSRKVGRPLYPLAEAVESYERENLLDMKPEGRIVKRSQLRDYCWPGFFSKAELAYKKYEQREKCREEQVLDRHQIFCNSVKLKKLAEVEKPYVPCTHSCPINCFHRRGVPAADSTESFDYGRHVCYEETPMPGACPGPMQVIHNDPLDNGRKISSPSIHLPPMPPIPPKQTNLADRVVSKVHELIMTAKDSVKEAENKRAQGTLSKGTSVAQVSPDAPAAASPASRGSDPPLPKSVPPVRRKTKRSTAKRPSPPPTWNDVPAPIPNRKGTWGDGSLPQPVKAKPKTK</sequence>
<accession>B3MFS8</accession>
<dbReference type="PhylomeDB" id="B3MFS8"/>
<dbReference type="OMA" id="CPEVLIP"/>
<dbReference type="PANTHER" id="PTHR39944:SF1">
    <property type="entry name" value="CALDESMON-RELATED PROTEIN-RELATED"/>
    <property type="match status" value="1"/>
</dbReference>
<dbReference type="PANTHER" id="PTHR39944">
    <property type="match status" value="1"/>
</dbReference>
<dbReference type="AlphaFoldDB" id="B3MFS8"/>
<reference evidence="3 4" key="1">
    <citation type="journal article" date="2007" name="Nature">
        <title>Evolution of genes and genomes on the Drosophila phylogeny.</title>
        <authorList>
            <consortium name="Drosophila 12 Genomes Consortium"/>
            <person name="Clark A.G."/>
            <person name="Eisen M.B."/>
            <person name="Smith D.R."/>
            <person name="Bergman C.M."/>
            <person name="Oliver B."/>
            <person name="Markow T.A."/>
            <person name="Kaufman T.C."/>
            <person name="Kellis M."/>
            <person name="Gelbart W."/>
            <person name="Iyer V.N."/>
            <person name="Pollard D.A."/>
            <person name="Sackton T.B."/>
            <person name="Larracuente A.M."/>
            <person name="Singh N.D."/>
            <person name="Abad J.P."/>
            <person name="Abt D.N."/>
            <person name="Adryan B."/>
            <person name="Aguade M."/>
            <person name="Akashi H."/>
            <person name="Anderson W.W."/>
            <person name="Aquadro C.F."/>
            <person name="Ardell D.H."/>
            <person name="Arguello R."/>
            <person name="Artieri C.G."/>
            <person name="Barbash D.A."/>
            <person name="Barker D."/>
            <person name="Barsanti P."/>
            <person name="Batterham P."/>
            <person name="Batzoglou S."/>
            <person name="Begun D."/>
            <person name="Bhutkar A."/>
            <person name="Blanco E."/>
            <person name="Bosak S.A."/>
            <person name="Bradley R.K."/>
            <person name="Brand A.D."/>
            <person name="Brent M.R."/>
            <person name="Brooks A.N."/>
            <person name="Brown R.H."/>
            <person name="Butlin R.K."/>
            <person name="Caggese C."/>
            <person name="Calvi B.R."/>
            <person name="Bernardo de Carvalho A."/>
            <person name="Caspi A."/>
            <person name="Castrezana S."/>
            <person name="Celniker S.E."/>
            <person name="Chang J.L."/>
            <person name="Chapple C."/>
            <person name="Chatterji S."/>
            <person name="Chinwalla A."/>
            <person name="Civetta A."/>
            <person name="Clifton S.W."/>
            <person name="Comeron J.M."/>
            <person name="Costello J.C."/>
            <person name="Coyne J.A."/>
            <person name="Daub J."/>
            <person name="David R.G."/>
            <person name="Delcher A.L."/>
            <person name="Delehaunty K."/>
            <person name="Do C.B."/>
            <person name="Ebling H."/>
            <person name="Edwards K."/>
            <person name="Eickbush T."/>
            <person name="Evans J.D."/>
            <person name="Filipski A."/>
            <person name="Findeiss S."/>
            <person name="Freyhult E."/>
            <person name="Fulton L."/>
            <person name="Fulton R."/>
            <person name="Garcia A.C."/>
            <person name="Gardiner A."/>
            <person name="Garfield D.A."/>
            <person name="Garvin B.E."/>
            <person name="Gibson G."/>
            <person name="Gilbert D."/>
            <person name="Gnerre S."/>
            <person name="Godfrey J."/>
            <person name="Good R."/>
            <person name="Gotea V."/>
            <person name="Gravely B."/>
            <person name="Greenberg A.J."/>
            <person name="Griffiths-Jones S."/>
            <person name="Gross S."/>
            <person name="Guigo R."/>
            <person name="Gustafson E.A."/>
            <person name="Haerty W."/>
            <person name="Hahn M.W."/>
            <person name="Halligan D.L."/>
            <person name="Halpern A.L."/>
            <person name="Halter G.M."/>
            <person name="Han M.V."/>
            <person name="Heger A."/>
            <person name="Hillier L."/>
            <person name="Hinrichs A.S."/>
            <person name="Holmes I."/>
            <person name="Hoskins R.A."/>
            <person name="Hubisz M.J."/>
            <person name="Hultmark D."/>
            <person name="Huntley M.A."/>
            <person name="Jaffe D.B."/>
            <person name="Jagadeeshan S."/>
            <person name="Jeck W.R."/>
            <person name="Johnson J."/>
            <person name="Jones C.D."/>
            <person name="Jordan W.C."/>
            <person name="Karpen G.H."/>
            <person name="Kataoka E."/>
            <person name="Keightley P.D."/>
            <person name="Kheradpour P."/>
            <person name="Kirkness E.F."/>
            <person name="Koerich L.B."/>
            <person name="Kristiansen K."/>
            <person name="Kudrna D."/>
            <person name="Kulathinal R.J."/>
            <person name="Kumar S."/>
            <person name="Kwok R."/>
            <person name="Lander E."/>
            <person name="Langley C.H."/>
            <person name="Lapoint R."/>
            <person name="Lazzaro B.P."/>
            <person name="Lee S.J."/>
            <person name="Levesque L."/>
            <person name="Li R."/>
            <person name="Lin C.F."/>
            <person name="Lin M.F."/>
            <person name="Lindblad-Toh K."/>
            <person name="Llopart A."/>
            <person name="Long M."/>
            <person name="Low L."/>
            <person name="Lozovsky E."/>
            <person name="Lu J."/>
            <person name="Luo M."/>
            <person name="Machado C.A."/>
            <person name="Makalowski W."/>
            <person name="Marzo M."/>
            <person name="Matsuda M."/>
            <person name="Matzkin L."/>
            <person name="McAllister B."/>
            <person name="McBride C.S."/>
            <person name="McKernan B."/>
            <person name="McKernan K."/>
            <person name="Mendez-Lago M."/>
            <person name="Minx P."/>
            <person name="Mollenhauer M.U."/>
            <person name="Montooth K."/>
            <person name="Mount S.M."/>
            <person name="Mu X."/>
            <person name="Myers E."/>
            <person name="Negre B."/>
            <person name="Newfeld S."/>
            <person name="Nielsen R."/>
            <person name="Noor M.A."/>
            <person name="O'Grady P."/>
            <person name="Pachter L."/>
            <person name="Papaceit M."/>
            <person name="Parisi M.J."/>
            <person name="Parisi M."/>
            <person name="Parts L."/>
            <person name="Pedersen J.S."/>
            <person name="Pesole G."/>
            <person name="Phillippy A.M."/>
            <person name="Ponting C.P."/>
            <person name="Pop M."/>
            <person name="Porcelli D."/>
            <person name="Powell J.R."/>
            <person name="Prohaska S."/>
            <person name="Pruitt K."/>
            <person name="Puig M."/>
            <person name="Quesneville H."/>
            <person name="Ram K.R."/>
            <person name="Rand D."/>
            <person name="Rasmussen M.D."/>
            <person name="Reed L.K."/>
            <person name="Reenan R."/>
            <person name="Reily A."/>
            <person name="Remington K.A."/>
            <person name="Rieger T.T."/>
            <person name="Ritchie M.G."/>
            <person name="Robin C."/>
            <person name="Rogers Y.H."/>
            <person name="Rohde C."/>
            <person name="Rozas J."/>
            <person name="Rubenfield M.J."/>
            <person name="Ruiz A."/>
            <person name="Russo S."/>
            <person name="Salzberg S.L."/>
            <person name="Sanchez-Gracia A."/>
            <person name="Saranga D.J."/>
            <person name="Sato H."/>
            <person name="Schaeffer S.W."/>
            <person name="Schatz M.C."/>
            <person name="Schlenke T."/>
            <person name="Schwartz R."/>
            <person name="Segarra C."/>
            <person name="Singh R.S."/>
            <person name="Sirot L."/>
            <person name="Sirota M."/>
            <person name="Sisneros N.B."/>
            <person name="Smith C.D."/>
            <person name="Smith T.F."/>
            <person name="Spieth J."/>
            <person name="Stage D.E."/>
            <person name="Stark A."/>
            <person name="Stephan W."/>
            <person name="Strausberg R.L."/>
            <person name="Strempel S."/>
            <person name="Sturgill D."/>
            <person name="Sutton G."/>
            <person name="Sutton G.G."/>
            <person name="Tao W."/>
            <person name="Teichmann S."/>
            <person name="Tobari Y.N."/>
            <person name="Tomimura Y."/>
            <person name="Tsolas J.M."/>
            <person name="Valente V.L."/>
            <person name="Venter E."/>
            <person name="Venter J.C."/>
            <person name="Vicario S."/>
            <person name="Vieira F.G."/>
            <person name="Vilella A.J."/>
            <person name="Villasante A."/>
            <person name="Walenz B."/>
            <person name="Wang J."/>
            <person name="Wasserman M."/>
            <person name="Watts T."/>
            <person name="Wilson D."/>
            <person name="Wilson R.K."/>
            <person name="Wing R.A."/>
            <person name="Wolfner M.F."/>
            <person name="Wong A."/>
            <person name="Wong G.K."/>
            <person name="Wu C.I."/>
            <person name="Wu G."/>
            <person name="Yamamoto D."/>
            <person name="Yang H.P."/>
            <person name="Yang S.P."/>
            <person name="Yorke J.A."/>
            <person name="Yoshida K."/>
            <person name="Zdobnov E."/>
            <person name="Zhang P."/>
            <person name="Zhang Y."/>
            <person name="Zimin A.V."/>
            <person name="Baldwin J."/>
            <person name="Abdouelleil A."/>
            <person name="Abdulkadir J."/>
            <person name="Abebe A."/>
            <person name="Abera B."/>
            <person name="Abreu J."/>
            <person name="Acer S.C."/>
            <person name="Aftuck L."/>
            <person name="Alexander A."/>
            <person name="An P."/>
            <person name="Anderson E."/>
            <person name="Anderson S."/>
            <person name="Arachi H."/>
            <person name="Azer M."/>
            <person name="Bachantsang P."/>
            <person name="Barry A."/>
            <person name="Bayul T."/>
            <person name="Berlin A."/>
            <person name="Bessette D."/>
            <person name="Bloom T."/>
            <person name="Blye J."/>
            <person name="Boguslavskiy L."/>
            <person name="Bonnet C."/>
            <person name="Boukhgalter B."/>
            <person name="Bourzgui I."/>
            <person name="Brown A."/>
            <person name="Cahill P."/>
            <person name="Channer S."/>
            <person name="Cheshatsang Y."/>
            <person name="Chuda L."/>
            <person name="Citroen M."/>
            <person name="Collymore A."/>
            <person name="Cooke P."/>
            <person name="Costello M."/>
            <person name="D'Aco K."/>
            <person name="Daza R."/>
            <person name="De Haan G."/>
            <person name="DeGray S."/>
            <person name="DeMaso C."/>
            <person name="Dhargay N."/>
            <person name="Dooley K."/>
            <person name="Dooley E."/>
            <person name="Doricent M."/>
            <person name="Dorje P."/>
            <person name="Dorjee K."/>
            <person name="Dupes A."/>
            <person name="Elong R."/>
            <person name="Falk J."/>
            <person name="Farina A."/>
            <person name="Faro S."/>
            <person name="Ferguson D."/>
            <person name="Fisher S."/>
            <person name="Foley C.D."/>
            <person name="Franke A."/>
            <person name="Friedrich D."/>
            <person name="Gadbois L."/>
            <person name="Gearin G."/>
            <person name="Gearin C.R."/>
            <person name="Giannoukos G."/>
            <person name="Goode T."/>
            <person name="Graham J."/>
            <person name="Grandbois E."/>
            <person name="Grewal S."/>
            <person name="Gyaltsen K."/>
            <person name="Hafez N."/>
            <person name="Hagos B."/>
            <person name="Hall J."/>
            <person name="Henson C."/>
            <person name="Hollinger A."/>
            <person name="Honan T."/>
            <person name="Huard M.D."/>
            <person name="Hughes L."/>
            <person name="Hurhula B."/>
            <person name="Husby M.E."/>
            <person name="Kamat A."/>
            <person name="Kanga B."/>
            <person name="Kashin S."/>
            <person name="Khazanovich D."/>
            <person name="Kisner P."/>
            <person name="Lance K."/>
            <person name="Lara M."/>
            <person name="Lee W."/>
            <person name="Lennon N."/>
            <person name="Letendre F."/>
            <person name="LeVine R."/>
            <person name="Lipovsky A."/>
            <person name="Liu X."/>
            <person name="Liu J."/>
            <person name="Liu S."/>
            <person name="Lokyitsang T."/>
            <person name="Lokyitsang Y."/>
            <person name="Lubonja R."/>
            <person name="Lui A."/>
            <person name="MacDonald P."/>
            <person name="Magnisalis V."/>
            <person name="Maru K."/>
            <person name="Matthews C."/>
            <person name="McCusker W."/>
            <person name="McDonough S."/>
            <person name="Mehta T."/>
            <person name="Meldrim J."/>
            <person name="Meneus L."/>
            <person name="Mihai O."/>
            <person name="Mihalev A."/>
            <person name="Mihova T."/>
            <person name="Mittelman R."/>
            <person name="Mlenga V."/>
            <person name="Montmayeur A."/>
            <person name="Mulrain L."/>
            <person name="Navidi A."/>
            <person name="Naylor J."/>
            <person name="Negash T."/>
            <person name="Nguyen T."/>
            <person name="Nguyen N."/>
            <person name="Nicol R."/>
            <person name="Norbu C."/>
            <person name="Norbu N."/>
            <person name="Novod N."/>
            <person name="O'Neill B."/>
            <person name="Osman S."/>
            <person name="Markiewicz E."/>
            <person name="Oyono O.L."/>
            <person name="Patti C."/>
            <person name="Phunkhang P."/>
            <person name="Pierre F."/>
            <person name="Priest M."/>
            <person name="Raghuraman S."/>
            <person name="Rege F."/>
            <person name="Reyes R."/>
            <person name="Rise C."/>
            <person name="Rogov P."/>
            <person name="Ross K."/>
            <person name="Ryan E."/>
            <person name="Settipalli S."/>
            <person name="Shea T."/>
            <person name="Sherpa N."/>
            <person name="Shi L."/>
            <person name="Shih D."/>
            <person name="Sparrow T."/>
            <person name="Spaulding J."/>
            <person name="Stalker J."/>
            <person name="Stange-Thomann N."/>
            <person name="Stavropoulos S."/>
            <person name="Stone C."/>
            <person name="Strader C."/>
            <person name="Tesfaye S."/>
            <person name="Thomson T."/>
            <person name="Thoulutsang Y."/>
            <person name="Thoulutsang D."/>
            <person name="Topham K."/>
            <person name="Topping I."/>
            <person name="Tsamla T."/>
            <person name="Vassiliev H."/>
            <person name="Vo A."/>
            <person name="Wangchuk T."/>
            <person name="Wangdi T."/>
            <person name="Weiand M."/>
            <person name="Wilkinson J."/>
            <person name="Wilson A."/>
            <person name="Yadav S."/>
            <person name="Young G."/>
            <person name="Yu Q."/>
            <person name="Zembek L."/>
            <person name="Zhong D."/>
            <person name="Zimmer A."/>
            <person name="Zwirko Z."/>
            <person name="Jaffe D.B."/>
            <person name="Alvarez P."/>
            <person name="Brockman W."/>
            <person name="Butler J."/>
            <person name="Chin C."/>
            <person name="Gnerre S."/>
            <person name="Grabherr M."/>
            <person name="Kleber M."/>
            <person name="Mauceli E."/>
            <person name="MacCallum I."/>
        </authorList>
    </citation>
    <scope>NUCLEOTIDE SEQUENCE [LARGE SCALE GENOMIC DNA]</scope>
    <source>
        <strain evidence="4">Tucson 14024-0371.13</strain>
    </source>
</reference>
<dbReference type="InParanoid" id="B3MFS8"/>
<name>B3MFS8_DROAN</name>
<organism evidence="3 4">
    <name type="scientific">Drosophila ananassae</name>
    <name type="common">Fruit fly</name>
    <dbReference type="NCBI Taxonomy" id="7217"/>
    <lineage>
        <taxon>Eukaryota</taxon>
        <taxon>Metazoa</taxon>
        <taxon>Ecdysozoa</taxon>
        <taxon>Arthropoda</taxon>
        <taxon>Hexapoda</taxon>
        <taxon>Insecta</taxon>
        <taxon>Pterygota</taxon>
        <taxon>Neoptera</taxon>
        <taxon>Endopterygota</taxon>
        <taxon>Diptera</taxon>
        <taxon>Brachycera</taxon>
        <taxon>Muscomorpha</taxon>
        <taxon>Ephydroidea</taxon>
        <taxon>Drosophilidae</taxon>
        <taxon>Drosophila</taxon>
        <taxon>Sophophora</taxon>
    </lineage>
</organism>
<dbReference type="KEGG" id="dan:6496455"/>
<feature type="coiled-coil region" evidence="1">
    <location>
        <begin position="312"/>
        <end position="339"/>
    </location>
</feature>
<feature type="coiled-coil region" evidence="1">
    <location>
        <begin position="205"/>
        <end position="266"/>
    </location>
</feature>
<protein>
    <recommendedName>
        <fullName evidence="5">Trichohyalin-plectin-homology domain-containing protein</fullName>
    </recommendedName>
</protein>
<dbReference type="eggNOG" id="ENOG502T91K">
    <property type="taxonomic scope" value="Eukaryota"/>
</dbReference>
<dbReference type="STRING" id="7217.B3MFS8"/>
<evidence type="ECO:0008006" key="5">
    <source>
        <dbReference type="Google" id="ProtNLM"/>
    </source>
</evidence>